<protein>
    <submittedName>
        <fullName evidence="4">Hyaluronan synthase</fullName>
        <ecNumber evidence="4">2.4.1.212</ecNumber>
    </submittedName>
</protein>
<evidence type="ECO:0000313" key="6">
    <source>
        <dbReference type="Proteomes" id="UP000270036"/>
    </source>
</evidence>
<keyword evidence="4" id="KW-0328">Glycosyltransferase</keyword>
<dbReference type="AlphaFoldDB" id="A0A448NRG3"/>
<accession>A0A448NRG3</accession>
<dbReference type="EMBL" id="LR134441">
    <property type="protein sequence ID" value="VEH99515.1"/>
    <property type="molecule type" value="Genomic_DNA"/>
</dbReference>
<dbReference type="STRING" id="266748.HY04_09940"/>
<evidence type="ECO:0000313" key="5">
    <source>
        <dbReference type="Proteomes" id="UP000028349"/>
    </source>
</evidence>
<dbReference type="SUPFAM" id="SSF53448">
    <property type="entry name" value="Nucleotide-diphospho-sugar transferases"/>
    <property type="match status" value="1"/>
</dbReference>
<evidence type="ECO:0000259" key="2">
    <source>
        <dbReference type="Pfam" id="PF00535"/>
    </source>
</evidence>
<keyword evidence="5" id="KW-1185">Reference proteome</keyword>
<dbReference type="Gene3D" id="3.90.550.10">
    <property type="entry name" value="Spore Coat Polysaccharide Biosynthesis Protein SpsA, Chain A"/>
    <property type="match status" value="1"/>
</dbReference>
<sequence>MIKKLTIFTPTYNRAHLLPRLYASLCRQTSEDFCWLIVDDGSSDDTENLIKSWQQEASIDIRYFYKENGGMHTGHNLAYEKIDTELNVCVDSDDYMPANAVELILKKWENIEDKTKIAGIVGLDAEENGKLIGSGLPDNVQQGSITDLYFKHGVTGDKKMIIRTDVVRQYPSYPEYKGEKLVPLGILYMMIGQDYDFIYSNEIYCIVEYQAEGSSNTIFRQYRQSPRGFAYARMIGKKYTPSLFKNLIQSTHLGSSAIFLSDYSLLLKGSKVYQNLLTFPFAVLLNLYIKRKIK</sequence>
<feature type="transmembrane region" description="Helical" evidence="1">
    <location>
        <begin position="272"/>
        <end position="289"/>
    </location>
</feature>
<name>A0A448NRG3_9FLAO</name>
<reference evidence="4 6" key="2">
    <citation type="submission" date="2018-12" db="EMBL/GenBank/DDBJ databases">
        <authorList>
            <consortium name="Pathogen Informatics"/>
        </authorList>
    </citation>
    <scope>NUCLEOTIDE SEQUENCE [LARGE SCALE GENOMIC DNA]</scope>
    <source>
        <strain evidence="4 6">NCTC13489</strain>
    </source>
</reference>
<evidence type="ECO:0000313" key="4">
    <source>
        <dbReference type="EMBL" id="VEH99515.1"/>
    </source>
</evidence>
<keyword evidence="1" id="KW-0472">Membrane</keyword>
<evidence type="ECO:0000256" key="1">
    <source>
        <dbReference type="SAM" id="Phobius"/>
    </source>
</evidence>
<dbReference type="Proteomes" id="UP000028349">
    <property type="component" value="Unassembled WGS sequence"/>
</dbReference>
<dbReference type="Pfam" id="PF00535">
    <property type="entry name" value="Glycos_transf_2"/>
    <property type="match status" value="1"/>
</dbReference>
<dbReference type="InterPro" id="IPR029044">
    <property type="entry name" value="Nucleotide-diphossugar_trans"/>
</dbReference>
<dbReference type="PANTHER" id="PTHR22916">
    <property type="entry name" value="GLYCOSYLTRANSFERASE"/>
    <property type="match status" value="1"/>
</dbReference>
<dbReference type="Proteomes" id="UP000270036">
    <property type="component" value="Chromosome"/>
</dbReference>
<evidence type="ECO:0000313" key="3">
    <source>
        <dbReference type="EMBL" id="KEY18784.1"/>
    </source>
</evidence>
<feature type="domain" description="Glycosyltransferase 2-like" evidence="2">
    <location>
        <begin position="6"/>
        <end position="119"/>
    </location>
</feature>
<keyword evidence="1" id="KW-0812">Transmembrane</keyword>
<organism evidence="4 6">
    <name type="scientific">Kaistella antarctica</name>
    <dbReference type="NCBI Taxonomy" id="266748"/>
    <lineage>
        <taxon>Bacteria</taxon>
        <taxon>Pseudomonadati</taxon>
        <taxon>Bacteroidota</taxon>
        <taxon>Flavobacteriia</taxon>
        <taxon>Flavobacteriales</taxon>
        <taxon>Weeksellaceae</taxon>
        <taxon>Chryseobacterium group</taxon>
        <taxon>Kaistella</taxon>
    </lineage>
</organism>
<gene>
    <name evidence="4" type="primary">hyaD_2</name>
    <name evidence="3" type="ORF">HY04_09940</name>
    <name evidence="4" type="ORF">NCTC13489_01573</name>
</gene>
<dbReference type="KEGG" id="cant:NCTC13489_01573"/>
<reference evidence="3 5" key="1">
    <citation type="submission" date="2014-07" db="EMBL/GenBank/DDBJ databases">
        <authorList>
            <person name="Pisani N.G."/>
            <person name="Newman J.D."/>
        </authorList>
    </citation>
    <scope>NUCLEOTIDE SEQUENCE [LARGE SCALE GENOMIC DNA]</scope>
    <source>
        <strain evidence="3 5">LMG 24720</strain>
    </source>
</reference>
<dbReference type="InterPro" id="IPR001173">
    <property type="entry name" value="Glyco_trans_2-like"/>
</dbReference>
<dbReference type="EMBL" id="JPEP01000002">
    <property type="protein sequence ID" value="KEY18784.1"/>
    <property type="molecule type" value="Genomic_DNA"/>
</dbReference>
<keyword evidence="4" id="KW-0808">Transferase</keyword>
<dbReference type="EC" id="2.4.1.212" evidence="4"/>
<dbReference type="GO" id="GO:0050501">
    <property type="term" value="F:hyaluronan synthase activity"/>
    <property type="evidence" value="ECO:0007669"/>
    <property type="project" value="UniProtKB-EC"/>
</dbReference>
<dbReference type="CDD" id="cd00761">
    <property type="entry name" value="Glyco_tranf_GTA_type"/>
    <property type="match status" value="1"/>
</dbReference>
<proteinExistence type="predicted"/>
<dbReference type="PANTHER" id="PTHR22916:SF3">
    <property type="entry name" value="UDP-GLCNAC:BETAGAL BETA-1,3-N-ACETYLGLUCOSAMINYLTRANSFERASE-LIKE PROTEIN 1"/>
    <property type="match status" value="1"/>
</dbReference>
<keyword evidence="1" id="KW-1133">Transmembrane helix</keyword>
<dbReference type="RefSeq" id="WP_034719323.1">
    <property type="nucleotide sequence ID" value="NZ_FOIX01000004.1"/>
</dbReference>